<keyword evidence="1" id="KW-1133">Transmembrane helix</keyword>
<organism evidence="2 3">
    <name type="scientific">Brasilonema bromeliae SPC951</name>
    <dbReference type="NCBI Taxonomy" id="385972"/>
    <lineage>
        <taxon>Bacteria</taxon>
        <taxon>Bacillati</taxon>
        <taxon>Cyanobacteriota</taxon>
        <taxon>Cyanophyceae</taxon>
        <taxon>Nostocales</taxon>
        <taxon>Scytonemataceae</taxon>
        <taxon>Brasilonema</taxon>
        <taxon>Bromeliae group (in: Brasilonema)</taxon>
    </lineage>
</organism>
<keyword evidence="1" id="KW-0812">Transmembrane</keyword>
<evidence type="ECO:0000313" key="3">
    <source>
        <dbReference type="Proteomes" id="UP000718564"/>
    </source>
</evidence>
<sequence length="68" mass="7514">MKRYRQWLLLAAIRILIAYLFEISYQLSVISEPALQEGFPTEATGVSASARNHALAVRRAVGIRAASP</sequence>
<comment type="caution">
    <text evidence="2">The sequence shown here is derived from an EMBL/GenBank/DDBJ whole genome shotgun (WGS) entry which is preliminary data.</text>
</comment>
<evidence type="ECO:0000313" key="2">
    <source>
        <dbReference type="EMBL" id="NMG22620.1"/>
    </source>
</evidence>
<keyword evidence="3" id="KW-1185">Reference proteome</keyword>
<name>A0ABX1PDT5_9CYAN</name>
<protein>
    <submittedName>
        <fullName evidence="2">Uncharacterized protein</fullName>
    </submittedName>
</protein>
<dbReference type="Proteomes" id="UP000718564">
    <property type="component" value="Unassembled WGS sequence"/>
</dbReference>
<dbReference type="EMBL" id="QMEB01000284">
    <property type="protein sequence ID" value="NMG22620.1"/>
    <property type="molecule type" value="Genomic_DNA"/>
</dbReference>
<evidence type="ECO:0000256" key="1">
    <source>
        <dbReference type="SAM" id="Phobius"/>
    </source>
</evidence>
<gene>
    <name evidence="2" type="ORF">DP116_25510</name>
</gene>
<feature type="transmembrane region" description="Helical" evidence="1">
    <location>
        <begin position="7"/>
        <end position="27"/>
    </location>
</feature>
<reference evidence="2 3" key="1">
    <citation type="submission" date="2018-06" db="EMBL/GenBank/DDBJ databases">
        <title>Comparative genomics of Brasilonema spp. strains.</title>
        <authorList>
            <person name="Alvarenga D.O."/>
            <person name="Fiore M.F."/>
            <person name="Varani A.M."/>
        </authorList>
    </citation>
    <scope>NUCLEOTIDE SEQUENCE [LARGE SCALE GENOMIC DNA]</scope>
    <source>
        <strain evidence="2 3">SPC951</strain>
    </source>
</reference>
<accession>A0ABX1PDT5</accession>
<keyword evidence="1" id="KW-0472">Membrane</keyword>
<proteinExistence type="predicted"/>